<comment type="caution">
    <text evidence="2">The sequence shown here is derived from an EMBL/GenBank/DDBJ whole genome shotgun (WGS) entry which is preliminary data.</text>
</comment>
<protein>
    <submittedName>
        <fullName evidence="2">Uncharacterized protein</fullName>
    </submittedName>
</protein>
<accession>A0A8S9RBR6</accession>
<feature type="region of interest" description="Disordered" evidence="1">
    <location>
        <begin position="1"/>
        <end position="35"/>
    </location>
</feature>
<gene>
    <name evidence="2" type="ORF">F2Q69_00059993</name>
</gene>
<reference evidence="2" key="1">
    <citation type="submission" date="2019-12" db="EMBL/GenBank/DDBJ databases">
        <title>Genome sequencing and annotation of Brassica cretica.</title>
        <authorList>
            <person name="Studholme D.J."/>
            <person name="Sarris P."/>
        </authorList>
    </citation>
    <scope>NUCLEOTIDE SEQUENCE</scope>
    <source>
        <strain evidence="2">PFS-109/04</strain>
        <tissue evidence="2">Leaf</tissue>
    </source>
</reference>
<dbReference type="EMBL" id="QGKX02000095">
    <property type="protein sequence ID" value="KAF3570217.1"/>
    <property type="molecule type" value="Genomic_DNA"/>
</dbReference>
<sequence length="59" mass="6865">MDTNNVHHPNHYHNISSRDHFKSRHKHRRNPRPEVYPQEDSIAEIGLGRSVLGRVKGGE</sequence>
<dbReference type="AlphaFoldDB" id="A0A8S9RBR6"/>
<evidence type="ECO:0000256" key="1">
    <source>
        <dbReference type="SAM" id="MobiDB-lite"/>
    </source>
</evidence>
<dbReference type="Proteomes" id="UP000712600">
    <property type="component" value="Unassembled WGS sequence"/>
</dbReference>
<name>A0A8S9RBR6_BRACR</name>
<feature type="compositionally biased region" description="Basic residues" evidence="1">
    <location>
        <begin position="21"/>
        <end position="30"/>
    </location>
</feature>
<proteinExistence type="predicted"/>
<evidence type="ECO:0000313" key="3">
    <source>
        <dbReference type="Proteomes" id="UP000712600"/>
    </source>
</evidence>
<evidence type="ECO:0000313" key="2">
    <source>
        <dbReference type="EMBL" id="KAF3570217.1"/>
    </source>
</evidence>
<organism evidence="2 3">
    <name type="scientific">Brassica cretica</name>
    <name type="common">Mustard</name>
    <dbReference type="NCBI Taxonomy" id="69181"/>
    <lineage>
        <taxon>Eukaryota</taxon>
        <taxon>Viridiplantae</taxon>
        <taxon>Streptophyta</taxon>
        <taxon>Embryophyta</taxon>
        <taxon>Tracheophyta</taxon>
        <taxon>Spermatophyta</taxon>
        <taxon>Magnoliopsida</taxon>
        <taxon>eudicotyledons</taxon>
        <taxon>Gunneridae</taxon>
        <taxon>Pentapetalae</taxon>
        <taxon>rosids</taxon>
        <taxon>malvids</taxon>
        <taxon>Brassicales</taxon>
        <taxon>Brassicaceae</taxon>
        <taxon>Brassiceae</taxon>
        <taxon>Brassica</taxon>
    </lineage>
</organism>